<keyword evidence="3 5" id="KW-0687">Ribonucleoprotein</keyword>
<evidence type="ECO:0000256" key="5">
    <source>
        <dbReference type="HAMAP-Rule" id="MF_00358"/>
    </source>
</evidence>
<dbReference type="HAMAP" id="MF_00358">
    <property type="entry name" value="Ribosomal_bS21"/>
    <property type="match status" value="1"/>
</dbReference>
<accession>A0A521D888</accession>
<dbReference type="EMBL" id="FXTN01000005">
    <property type="protein sequence ID" value="SMO67927.1"/>
    <property type="molecule type" value="Genomic_DNA"/>
</dbReference>
<comment type="similarity">
    <text evidence="1 5 6">Belongs to the bacterial ribosomal protein bS21 family.</text>
</comment>
<dbReference type="PRINTS" id="PR00976">
    <property type="entry name" value="RIBOSOMALS21"/>
</dbReference>
<dbReference type="AlphaFoldDB" id="A0A521D888"/>
<proteinExistence type="inferred from homology"/>
<name>A0A521D888_9SPHI</name>
<protein>
    <recommendedName>
        <fullName evidence="4 5">Small ribosomal subunit protein bS21</fullName>
    </recommendedName>
</protein>
<evidence type="ECO:0000313" key="8">
    <source>
        <dbReference type="Proteomes" id="UP000320300"/>
    </source>
</evidence>
<organism evidence="7 8">
    <name type="scientific">Pedobacter westerhofensis</name>
    <dbReference type="NCBI Taxonomy" id="425512"/>
    <lineage>
        <taxon>Bacteria</taxon>
        <taxon>Pseudomonadati</taxon>
        <taxon>Bacteroidota</taxon>
        <taxon>Sphingobacteriia</taxon>
        <taxon>Sphingobacteriales</taxon>
        <taxon>Sphingobacteriaceae</taxon>
        <taxon>Pedobacter</taxon>
    </lineage>
</organism>
<dbReference type="GO" id="GO:0005840">
    <property type="term" value="C:ribosome"/>
    <property type="evidence" value="ECO:0007669"/>
    <property type="project" value="UniProtKB-KW"/>
</dbReference>
<evidence type="ECO:0000256" key="6">
    <source>
        <dbReference type="RuleBase" id="RU000667"/>
    </source>
</evidence>
<keyword evidence="2 5" id="KW-0689">Ribosomal protein</keyword>
<dbReference type="Pfam" id="PF01165">
    <property type="entry name" value="Ribosomal_S21"/>
    <property type="match status" value="1"/>
</dbReference>
<dbReference type="PROSITE" id="PS01181">
    <property type="entry name" value="RIBOSOMAL_S21"/>
    <property type="match status" value="1"/>
</dbReference>
<dbReference type="GO" id="GO:0006412">
    <property type="term" value="P:translation"/>
    <property type="evidence" value="ECO:0007669"/>
    <property type="project" value="UniProtKB-UniRule"/>
</dbReference>
<dbReference type="Gene3D" id="1.20.5.1150">
    <property type="entry name" value="Ribosomal protein S8"/>
    <property type="match status" value="1"/>
</dbReference>
<dbReference type="InterPro" id="IPR038380">
    <property type="entry name" value="Ribosomal_bS21_sf"/>
</dbReference>
<dbReference type="Proteomes" id="UP000320300">
    <property type="component" value="Unassembled WGS sequence"/>
</dbReference>
<evidence type="ECO:0000256" key="4">
    <source>
        <dbReference type="ARBA" id="ARBA00035135"/>
    </source>
</evidence>
<evidence type="ECO:0000256" key="3">
    <source>
        <dbReference type="ARBA" id="ARBA00023274"/>
    </source>
</evidence>
<evidence type="ECO:0000256" key="2">
    <source>
        <dbReference type="ARBA" id="ARBA00022980"/>
    </source>
</evidence>
<dbReference type="GO" id="GO:1990904">
    <property type="term" value="C:ribonucleoprotein complex"/>
    <property type="evidence" value="ECO:0007669"/>
    <property type="project" value="UniProtKB-KW"/>
</dbReference>
<evidence type="ECO:0000313" key="7">
    <source>
        <dbReference type="EMBL" id="SMO67927.1"/>
    </source>
</evidence>
<reference evidence="7 8" key="1">
    <citation type="submission" date="2017-05" db="EMBL/GenBank/DDBJ databases">
        <authorList>
            <person name="Varghese N."/>
            <person name="Submissions S."/>
        </authorList>
    </citation>
    <scope>NUCLEOTIDE SEQUENCE [LARGE SCALE GENOMIC DNA]</scope>
    <source>
        <strain evidence="7 8">DSM 19036</strain>
    </source>
</reference>
<evidence type="ECO:0000256" key="1">
    <source>
        <dbReference type="ARBA" id="ARBA00006640"/>
    </source>
</evidence>
<gene>
    <name evidence="5" type="primary">rpsU</name>
    <name evidence="7" type="ORF">SAMN06265348_10599</name>
</gene>
<dbReference type="InterPro" id="IPR018278">
    <property type="entry name" value="Ribosomal_bS21_CS"/>
</dbReference>
<dbReference type="NCBIfam" id="TIGR00030">
    <property type="entry name" value="S21p"/>
    <property type="match status" value="1"/>
</dbReference>
<dbReference type="GO" id="GO:0003735">
    <property type="term" value="F:structural constituent of ribosome"/>
    <property type="evidence" value="ECO:0007669"/>
    <property type="project" value="InterPro"/>
</dbReference>
<sequence>MYYLCSPKNNERRYFNVMIIINIKDGESLDKALKRFKKKFEKTGVLRELRSRQAYEKKSVARRTLVKHAIYKENMHLEGKI</sequence>
<keyword evidence="8" id="KW-1185">Reference proteome</keyword>
<dbReference type="InterPro" id="IPR001911">
    <property type="entry name" value="Ribosomal_bS21"/>
</dbReference>